<reference evidence="5 6" key="1">
    <citation type="submission" date="2019-09" db="EMBL/GenBank/DDBJ databases">
        <title>Isolation of a novel species in the genus Cupriavidus from patients with sepsis using whole genome sequencing.</title>
        <authorList>
            <person name="Kweon O.J."/>
            <person name="Lee M.-K."/>
        </authorList>
    </citation>
    <scope>NUCLEOTIDE SEQUENCE [LARGE SCALE GENOMIC DNA]</scope>
    <source>
        <strain evidence="5 6">MKL-01</strain>
    </source>
</reference>
<sequence>MYVFRRLLPAAAALTMAASAASIPLAAMAQGSQEKVLNLYTARHYQTDEALYSNFTKQTGIKINRIEGQEDPLLERIKSEGANSPADVFITVDIGRLWRAQQAGVFAPVKSKVLESRIPANFRDPNGEWFGFSARARVIAYNKDTVKPGDIKTYEDLADPKWKGKLCTRSSGHVYNLSLISSLIAHDGEAKTERWAQGVVANLARTPKGGDTDQLKAVAAGECDLAISNTYYIARLLKSTKPEDKAVADKLGVVWPNQDSQGVHMNISGGGMLKHAPNKESAVKFLEYLASDEAQAYFANGNNEWPVVPSVKVANPALEALGSFKADRINVAELGKYQPVAQKLADKAGFK</sequence>
<dbReference type="InterPro" id="IPR026045">
    <property type="entry name" value="Ferric-bd"/>
</dbReference>
<keyword evidence="2 4" id="KW-0732">Signal</keyword>
<comment type="caution">
    <text evidence="5">The sequence shown here is derived from an EMBL/GenBank/DDBJ whole genome shotgun (WGS) entry which is preliminary data.</text>
</comment>
<organism evidence="5 6">
    <name type="scientific">Cupriavidus cauae</name>
    <dbReference type="NCBI Taxonomy" id="2608999"/>
    <lineage>
        <taxon>Bacteria</taxon>
        <taxon>Pseudomonadati</taxon>
        <taxon>Pseudomonadota</taxon>
        <taxon>Betaproteobacteria</taxon>
        <taxon>Burkholderiales</taxon>
        <taxon>Burkholderiaceae</taxon>
        <taxon>Cupriavidus</taxon>
    </lineage>
</organism>
<dbReference type="PIRSF" id="PIRSF002825">
    <property type="entry name" value="CfbpA"/>
    <property type="match status" value="1"/>
</dbReference>
<dbReference type="Proteomes" id="UP000324324">
    <property type="component" value="Unassembled WGS sequence"/>
</dbReference>
<evidence type="ECO:0000313" key="5">
    <source>
        <dbReference type="EMBL" id="KAA6118951.1"/>
    </source>
</evidence>
<gene>
    <name evidence="5" type="ORF">F1599_19795</name>
</gene>
<evidence type="ECO:0000256" key="2">
    <source>
        <dbReference type="ARBA" id="ARBA00022729"/>
    </source>
</evidence>
<evidence type="ECO:0000256" key="3">
    <source>
        <dbReference type="PIRSR" id="PIRSR002825-1"/>
    </source>
</evidence>
<evidence type="ECO:0000256" key="1">
    <source>
        <dbReference type="ARBA" id="ARBA00008520"/>
    </source>
</evidence>
<dbReference type="AlphaFoldDB" id="A0A5M8A9D7"/>
<dbReference type="GO" id="GO:0030288">
    <property type="term" value="C:outer membrane-bounded periplasmic space"/>
    <property type="evidence" value="ECO:0007669"/>
    <property type="project" value="TreeGrafter"/>
</dbReference>
<dbReference type="Pfam" id="PF13416">
    <property type="entry name" value="SBP_bac_8"/>
    <property type="match status" value="1"/>
</dbReference>
<dbReference type="PANTHER" id="PTHR30006:SF15">
    <property type="entry name" value="IRON-UTILIZATION PERIPLASMIC PROTEIN"/>
    <property type="match status" value="1"/>
</dbReference>
<keyword evidence="6" id="KW-1185">Reference proteome</keyword>
<proteinExistence type="inferred from homology"/>
<comment type="similarity">
    <text evidence="1">Belongs to the bacterial solute-binding protein 1 family.</text>
</comment>
<dbReference type="Gene3D" id="3.40.190.10">
    <property type="entry name" value="Periplasmic binding protein-like II"/>
    <property type="match status" value="2"/>
</dbReference>
<dbReference type="PANTHER" id="PTHR30006">
    <property type="entry name" value="THIAMINE-BINDING PERIPLASMIC PROTEIN-RELATED"/>
    <property type="match status" value="1"/>
</dbReference>
<dbReference type="GO" id="GO:0046872">
    <property type="term" value="F:metal ion binding"/>
    <property type="evidence" value="ECO:0007669"/>
    <property type="project" value="UniProtKB-KW"/>
</dbReference>
<feature type="signal peptide" evidence="4">
    <location>
        <begin position="1"/>
        <end position="29"/>
    </location>
</feature>
<dbReference type="SUPFAM" id="SSF53850">
    <property type="entry name" value="Periplasmic binding protein-like II"/>
    <property type="match status" value="1"/>
</dbReference>
<keyword evidence="3" id="KW-0408">Iron</keyword>
<feature type="chain" id="PRO_5024287733" evidence="4">
    <location>
        <begin position="30"/>
        <end position="351"/>
    </location>
</feature>
<evidence type="ECO:0000313" key="6">
    <source>
        <dbReference type="Proteomes" id="UP000324324"/>
    </source>
</evidence>
<dbReference type="EMBL" id="VWRN01000053">
    <property type="protein sequence ID" value="KAA6118951.1"/>
    <property type="molecule type" value="Genomic_DNA"/>
</dbReference>
<keyword evidence="3" id="KW-0479">Metal-binding</keyword>
<feature type="binding site" evidence="3">
    <location>
        <position position="232"/>
    </location>
    <ligand>
        <name>Fe cation</name>
        <dbReference type="ChEBI" id="CHEBI:24875"/>
    </ligand>
</feature>
<accession>A0A5M8A9D7</accession>
<evidence type="ECO:0000256" key="4">
    <source>
        <dbReference type="SAM" id="SignalP"/>
    </source>
</evidence>
<dbReference type="InterPro" id="IPR006059">
    <property type="entry name" value="SBP"/>
</dbReference>
<protein>
    <submittedName>
        <fullName evidence="5">Fe(3+) ABC transporter substrate-binding protein</fullName>
    </submittedName>
</protein>
<dbReference type="CDD" id="cd13542">
    <property type="entry name" value="PBP2_FutA1_ilke"/>
    <property type="match status" value="1"/>
</dbReference>
<feature type="binding site" evidence="3">
    <location>
        <position position="44"/>
    </location>
    <ligand>
        <name>Fe cation</name>
        <dbReference type="ChEBI" id="CHEBI:24875"/>
    </ligand>
</feature>
<dbReference type="RefSeq" id="WP_149317846.1">
    <property type="nucleotide sequence ID" value="NZ_CP080293.1"/>
</dbReference>
<feature type="binding site" evidence="3">
    <location>
        <position position="231"/>
    </location>
    <ligand>
        <name>Fe cation</name>
        <dbReference type="ChEBI" id="CHEBI:24875"/>
    </ligand>
</feature>
<name>A0A5M8A9D7_9BURK</name>